<proteinExistence type="predicted"/>
<dbReference type="KEGG" id="tfo:BFO_0297"/>
<gene>
    <name evidence="1" type="ordered locus">BFO_0297</name>
</gene>
<keyword evidence="2" id="KW-1185">Reference proteome</keyword>
<protein>
    <submittedName>
        <fullName evidence="1">Uncharacterized protein</fullName>
    </submittedName>
</protein>
<reference evidence="2" key="1">
    <citation type="submission" date="2011-12" db="EMBL/GenBank/DDBJ databases">
        <title>Complete sequence of Tannerella forsythia ATCC 43037.</title>
        <authorList>
            <person name="Dewhirst F."/>
            <person name="Tanner A."/>
            <person name="Izard J."/>
            <person name="Brinkac L."/>
            <person name="Durkin A.S."/>
            <person name="Hostetler J."/>
            <person name="Shetty J."/>
            <person name="Torralba M."/>
            <person name="Gill S."/>
            <person name="Nelson K."/>
        </authorList>
    </citation>
    <scope>NUCLEOTIDE SEQUENCE [LARGE SCALE GENOMIC DNA]</scope>
    <source>
        <strain evidence="2">ATCC 43037 / JCM 10827 / CCUG 33226 / KCTC 5666 / FDC 338</strain>
    </source>
</reference>
<dbReference type="STRING" id="203275.BFO_0297"/>
<evidence type="ECO:0000313" key="2">
    <source>
        <dbReference type="Proteomes" id="UP000005436"/>
    </source>
</evidence>
<dbReference type="HOGENOM" id="CLU_3258990_0_0_10"/>
<dbReference type="Proteomes" id="UP000005436">
    <property type="component" value="Chromosome"/>
</dbReference>
<dbReference type="AlphaFoldDB" id="G8UJL9"/>
<sequence length="42" mass="5017">MSSFFNPILCLQSPLKGIIYIYKRKNKMLFIRYIIITTYATL</sequence>
<accession>G8UJL9</accession>
<organism evidence="1 2">
    <name type="scientific">Tannerella forsythia (strain ATCC 43037 / JCM 10827 / CCUG 21028 A / KCTC 5666 / FDC 338)</name>
    <name type="common">Bacteroides forsythus</name>
    <dbReference type="NCBI Taxonomy" id="203275"/>
    <lineage>
        <taxon>Bacteria</taxon>
        <taxon>Pseudomonadati</taxon>
        <taxon>Bacteroidota</taxon>
        <taxon>Bacteroidia</taxon>
        <taxon>Bacteroidales</taxon>
        <taxon>Tannerellaceae</taxon>
        <taxon>Tannerella</taxon>
    </lineage>
</organism>
<dbReference type="EMBL" id="CP003191">
    <property type="protein sequence ID" value="AEW20478.1"/>
    <property type="molecule type" value="Genomic_DNA"/>
</dbReference>
<evidence type="ECO:0000313" key="1">
    <source>
        <dbReference type="EMBL" id="AEW20478.1"/>
    </source>
</evidence>
<name>G8UJL9_TANFA</name>